<dbReference type="Proteomes" id="UP000320085">
    <property type="component" value="Unassembled WGS sequence"/>
</dbReference>
<sequence length="162" mass="17528">MSRQSIIQVLLIAGVLAVAWRLLIGSGQRTQALRRLGLLLLLALVVYSIIDPSKTWTNLARALGVGRGADLILYGLVIAFFGFVVTTYKRFRAMETRYTRLARRIALDESEPAEIHRSRAETGSPAAPGARTDSGSHSEAGAPGDAWPPSARPFQPEATDAD</sequence>
<evidence type="ECO:0000313" key="3">
    <source>
        <dbReference type="EMBL" id="TQN48640.1"/>
    </source>
</evidence>
<dbReference type="Pfam" id="PF10066">
    <property type="entry name" value="DUF2304"/>
    <property type="match status" value="1"/>
</dbReference>
<protein>
    <recommendedName>
        <fullName evidence="5">DUF2304 domain-containing protein</fullName>
    </recommendedName>
</protein>
<dbReference type="InterPro" id="IPR019277">
    <property type="entry name" value="DUF2304"/>
</dbReference>
<name>A0A543PX66_9MICO</name>
<dbReference type="OrthoDB" id="8904808at2"/>
<dbReference type="EMBL" id="VFQF01000001">
    <property type="protein sequence ID" value="TQN48640.1"/>
    <property type="molecule type" value="Genomic_DNA"/>
</dbReference>
<proteinExistence type="predicted"/>
<evidence type="ECO:0000256" key="1">
    <source>
        <dbReference type="SAM" id="MobiDB-lite"/>
    </source>
</evidence>
<evidence type="ECO:0008006" key="5">
    <source>
        <dbReference type="Google" id="ProtNLM"/>
    </source>
</evidence>
<keyword evidence="2" id="KW-1133">Transmembrane helix</keyword>
<dbReference type="AlphaFoldDB" id="A0A543PX66"/>
<reference evidence="3 4" key="1">
    <citation type="submission" date="2019-06" db="EMBL/GenBank/DDBJ databases">
        <title>Sequencing the genomes of 1000 actinobacteria strains.</title>
        <authorList>
            <person name="Klenk H.-P."/>
        </authorList>
    </citation>
    <scope>NUCLEOTIDE SEQUENCE [LARGE SCALE GENOMIC DNA]</scope>
    <source>
        <strain evidence="3 4">DSM 21776</strain>
    </source>
</reference>
<feature type="transmembrane region" description="Helical" evidence="2">
    <location>
        <begin position="36"/>
        <end position="51"/>
    </location>
</feature>
<organism evidence="3 4">
    <name type="scientific">Humibacillus xanthopallidus</name>
    <dbReference type="NCBI Taxonomy" id="412689"/>
    <lineage>
        <taxon>Bacteria</taxon>
        <taxon>Bacillati</taxon>
        <taxon>Actinomycetota</taxon>
        <taxon>Actinomycetes</taxon>
        <taxon>Micrococcales</taxon>
        <taxon>Intrasporangiaceae</taxon>
        <taxon>Humibacillus</taxon>
    </lineage>
</organism>
<gene>
    <name evidence="3" type="ORF">FHX52_1782</name>
</gene>
<feature type="transmembrane region" description="Helical" evidence="2">
    <location>
        <begin position="71"/>
        <end position="88"/>
    </location>
</feature>
<keyword evidence="2" id="KW-0472">Membrane</keyword>
<dbReference type="RefSeq" id="WP_141821545.1">
    <property type="nucleotide sequence ID" value="NZ_BAAAQC010000006.1"/>
</dbReference>
<feature type="transmembrane region" description="Helical" evidence="2">
    <location>
        <begin position="6"/>
        <end position="24"/>
    </location>
</feature>
<keyword evidence="2" id="KW-0812">Transmembrane</keyword>
<comment type="caution">
    <text evidence="3">The sequence shown here is derived from an EMBL/GenBank/DDBJ whole genome shotgun (WGS) entry which is preliminary data.</text>
</comment>
<evidence type="ECO:0000256" key="2">
    <source>
        <dbReference type="SAM" id="Phobius"/>
    </source>
</evidence>
<accession>A0A543PX66</accession>
<evidence type="ECO:0000313" key="4">
    <source>
        <dbReference type="Proteomes" id="UP000320085"/>
    </source>
</evidence>
<feature type="region of interest" description="Disordered" evidence="1">
    <location>
        <begin position="112"/>
        <end position="162"/>
    </location>
</feature>